<comment type="similarity">
    <text evidence="7">Belongs to the chloroperoxidase family.</text>
</comment>
<feature type="compositionally biased region" description="Polar residues" evidence="8">
    <location>
        <begin position="167"/>
        <end position="177"/>
    </location>
</feature>
<feature type="compositionally biased region" description="Basic and acidic residues" evidence="8">
    <location>
        <begin position="142"/>
        <end position="157"/>
    </location>
</feature>
<evidence type="ECO:0000256" key="3">
    <source>
        <dbReference type="ARBA" id="ARBA00022617"/>
    </source>
</evidence>
<dbReference type="Proteomes" id="UP000275078">
    <property type="component" value="Unassembled WGS sequence"/>
</dbReference>
<feature type="region of interest" description="Disordered" evidence="8">
    <location>
        <begin position="30"/>
        <end position="61"/>
    </location>
</feature>
<comment type="cofactor">
    <cofactor evidence="1">
        <name>heme b</name>
        <dbReference type="ChEBI" id="CHEBI:60344"/>
    </cofactor>
</comment>
<dbReference type="GO" id="GO:0046872">
    <property type="term" value="F:metal ion binding"/>
    <property type="evidence" value="ECO:0007669"/>
    <property type="project" value="UniProtKB-KW"/>
</dbReference>
<feature type="signal peptide" evidence="9">
    <location>
        <begin position="1"/>
        <end position="20"/>
    </location>
</feature>
<dbReference type="PANTHER" id="PTHR33577:SF16">
    <property type="entry name" value="HEME HALOPEROXIDASE FAMILY PROFILE DOMAIN-CONTAINING PROTEIN"/>
    <property type="match status" value="1"/>
</dbReference>
<reference evidence="11 12" key="1">
    <citation type="journal article" date="2018" name="Nat. Ecol. Evol.">
        <title>Pezizomycetes genomes reveal the molecular basis of ectomycorrhizal truffle lifestyle.</title>
        <authorList>
            <person name="Murat C."/>
            <person name="Payen T."/>
            <person name="Noel B."/>
            <person name="Kuo A."/>
            <person name="Morin E."/>
            <person name="Chen J."/>
            <person name="Kohler A."/>
            <person name="Krizsan K."/>
            <person name="Balestrini R."/>
            <person name="Da Silva C."/>
            <person name="Montanini B."/>
            <person name="Hainaut M."/>
            <person name="Levati E."/>
            <person name="Barry K.W."/>
            <person name="Belfiori B."/>
            <person name="Cichocki N."/>
            <person name="Clum A."/>
            <person name="Dockter R.B."/>
            <person name="Fauchery L."/>
            <person name="Guy J."/>
            <person name="Iotti M."/>
            <person name="Le Tacon F."/>
            <person name="Lindquist E.A."/>
            <person name="Lipzen A."/>
            <person name="Malagnac F."/>
            <person name="Mello A."/>
            <person name="Molinier V."/>
            <person name="Miyauchi S."/>
            <person name="Poulain J."/>
            <person name="Riccioni C."/>
            <person name="Rubini A."/>
            <person name="Sitrit Y."/>
            <person name="Splivallo R."/>
            <person name="Traeger S."/>
            <person name="Wang M."/>
            <person name="Zifcakova L."/>
            <person name="Wipf D."/>
            <person name="Zambonelli A."/>
            <person name="Paolocci F."/>
            <person name="Nowrousian M."/>
            <person name="Ottonello S."/>
            <person name="Baldrian P."/>
            <person name="Spatafora J.W."/>
            <person name="Henrissat B."/>
            <person name="Nagy L.G."/>
            <person name="Aury J.M."/>
            <person name="Wincker P."/>
            <person name="Grigoriev I.V."/>
            <person name="Bonfante P."/>
            <person name="Martin F.M."/>
        </authorList>
    </citation>
    <scope>NUCLEOTIDE SEQUENCE [LARGE SCALE GENOMIC DNA]</scope>
    <source>
        <strain evidence="11 12">RN42</strain>
    </source>
</reference>
<evidence type="ECO:0000313" key="11">
    <source>
        <dbReference type="EMBL" id="RPA86082.1"/>
    </source>
</evidence>
<accession>A0A3N4IIW9</accession>
<evidence type="ECO:0000256" key="2">
    <source>
        <dbReference type="ARBA" id="ARBA00022559"/>
    </source>
</evidence>
<keyword evidence="2 11" id="KW-0575">Peroxidase</keyword>
<evidence type="ECO:0000256" key="9">
    <source>
        <dbReference type="SAM" id="SignalP"/>
    </source>
</evidence>
<dbReference type="Gene3D" id="1.10.489.10">
    <property type="entry name" value="Chloroperoxidase-like"/>
    <property type="match status" value="1"/>
</dbReference>
<dbReference type="OrthoDB" id="407298at2759"/>
<dbReference type="PANTHER" id="PTHR33577">
    <property type="entry name" value="STERIGMATOCYSTIN BIOSYNTHESIS PEROXIDASE STCC-RELATED"/>
    <property type="match status" value="1"/>
</dbReference>
<dbReference type="InterPro" id="IPR036851">
    <property type="entry name" value="Chloroperoxidase-like_sf"/>
</dbReference>
<feature type="chain" id="PRO_5017983729" evidence="9">
    <location>
        <begin position="21"/>
        <end position="451"/>
    </location>
</feature>
<evidence type="ECO:0000256" key="6">
    <source>
        <dbReference type="ARBA" id="ARBA00023004"/>
    </source>
</evidence>
<keyword evidence="5" id="KW-0560">Oxidoreductase</keyword>
<dbReference type="AlphaFoldDB" id="A0A3N4IIW9"/>
<dbReference type="GO" id="GO:0004601">
    <property type="term" value="F:peroxidase activity"/>
    <property type="evidence" value="ECO:0007669"/>
    <property type="project" value="UniProtKB-KW"/>
</dbReference>
<name>A0A3N4IIW9_ASCIM</name>
<keyword evidence="12" id="KW-1185">Reference proteome</keyword>
<keyword evidence="3" id="KW-0349">Heme</keyword>
<evidence type="ECO:0000259" key="10">
    <source>
        <dbReference type="PROSITE" id="PS51405"/>
    </source>
</evidence>
<evidence type="ECO:0000256" key="4">
    <source>
        <dbReference type="ARBA" id="ARBA00022723"/>
    </source>
</evidence>
<proteinExistence type="inferred from homology"/>
<sequence length="451" mass="50122">MKNYKTITVPLLFLLPLTTAFPAFQINHRQESSPSTPFDHELQHIDTSSQHQFKPPRSTDHRGPCPALNALANHGYISRTGRTNMEEASKAVNSVFGLSVSLSKFLTGMALLAAGDPWSKVFSIGDSHEFALQEPRGNIGDDLGKPDPSDTHIDWRPHMHKPPGGLSRTQGTFDSDSSISRPDAFLADYGAAPPAAGGQELELDVADTPLMSHIDKIHEIAAEMNMNMTNIGVWREAKRRRVEASKRENPIFLTTPFAGIVAGGVMNTLFPSLLFANHSKEQPDGTFDLNILYDWYGVYPKGPSGWEVRKGWERIPAGFNRIHPSKEITMMDVMSEASTLIFELVLSLGGNVNATDTYEKVDFNVLTGGQYQSYHFRGWRPKVFGCFLRSHLLQGSIGAFEKLFKVVGVPTGLLIEVLEVFDEMKCAEAGRWSVLEAWERFGGLRIWKGIF</sequence>
<evidence type="ECO:0000256" key="5">
    <source>
        <dbReference type="ARBA" id="ARBA00023002"/>
    </source>
</evidence>
<dbReference type="EMBL" id="ML119651">
    <property type="protein sequence ID" value="RPA86082.1"/>
    <property type="molecule type" value="Genomic_DNA"/>
</dbReference>
<evidence type="ECO:0000313" key="12">
    <source>
        <dbReference type="Proteomes" id="UP000275078"/>
    </source>
</evidence>
<keyword evidence="9" id="KW-0732">Signal</keyword>
<feature type="domain" description="Heme haloperoxidase family profile" evidence="10">
    <location>
        <begin position="49"/>
        <end position="335"/>
    </location>
</feature>
<dbReference type="Pfam" id="PF01328">
    <property type="entry name" value="Peroxidase_2"/>
    <property type="match status" value="1"/>
</dbReference>
<feature type="region of interest" description="Disordered" evidence="8">
    <location>
        <begin position="135"/>
        <end position="177"/>
    </location>
</feature>
<protein>
    <submittedName>
        <fullName evidence="11">Cloroperoxidase</fullName>
    </submittedName>
</protein>
<dbReference type="SUPFAM" id="SSF47571">
    <property type="entry name" value="Cloroperoxidase"/>
    <property type="match status" value="1"/>
</dbReference>
<evidence type="ECO:0000256" key="1">
    <source>
        <dbReference type="ARBA" id="ARBA00001970"/>
    </source>
</evidence>
<keyword evidence="6" id="KW-0408">Iron</keyword>
<evidence type="ECO:0000256" key="7">
    <source>
        <dbReference type="ARBA" id="ARBA00025795"/>
    </source>
</evidence>
<keyword evidence="4" id="KW-0479">Metal-binding</keyword>
<evidence type="ECO:0000256" key="8">
    <source>
        <dbReference type="SAM" id="MobiDB-lite"/>
    </source>
</evidence>
<dbReference type="InterPro" id="IPR000028">
    <property type="entry name" value="Chloroperoxidase"/>
</dbReference>
<gene>
    <name evidence="11" type="ORF">BJ508DRAFT_373231</name>
</gene>
<organism evidence="11 12">
    <name type="scientific">Ascobolus immersus RN42</name>
    <dbReference type="NCBI Taxonomy" id="1160509"/>
    <lineage>
        <taxon>Eukaryota</taxon>
        <taxon>Fungi</taxon>
        <taxon>Dikarya</taxon>
        <taxon>Ascomycota</taxon>
        <taxon>Pezizomycotina</taxon>
        <taxon>Pezizomycetes</taxon>
        <taxon>Pezizales</taxon>
        <taxon>Ascobolaceae</taxon>
        <taxon>Ascobolus</taxon>
    </lineage>
</organism>
<dbReference type="PROSITE" id="PS51405">
    <property type="entry name" value="HEME_HALOPEROXIDASE"/>
    <property type="match status" value="1"/>
</dbReference>